<dbReference type="PANTHER" id="PTHR46797:SF1">
    <property type="entry name" value="METHYLPHOSPHONATE SYNTHASE"/>
    <property type="match status" value="1"/>
</dbReference>
<evidence type="ECO:0000313" key="3">
    <source>
        <dbReference type="EMBL" id="CUR37084.1"/>
    </source>
</evidence>
<dbReference type="PROSITE" id="PS50943">
    <property type="entry name" value="HTH_CROC1"/>
    <property type="match status" value="1"/>
</dbReference>
<dbReference type="InterPro" id="IPR001387">
    <property type="entry name" value="Cro/C1-type_HTH"/>
</dbReference>
<keyword evidence="1" id="KW-0238">DNA-binding</keyword>
<dbReference type="EMBL" id="LN887241">
    <property type="protein sequence ID" value="CUR37084.1"/>
    <property type="molecule type" value="Genomic_DNA"/>
</dbReference>
<reference evidence="3" key="1">
    <citation type="submission" date="2015-10" db="EMBL/GenBank/DDBJ databases">
        <authorList>
            <person name="Gilbert D.G."/>
        </authorList>
    </citation>
    <scope>NUCLEOTIDE SEQUENCE</scope>
    <source>
        <strain evidence="3">Pg-3b</strain>
    </source>
</reference>
<dbReference type="GO" id="GO:0003700">
    <property type="term" value="F:DNA-binding transcription factor activity"/>
    <property type="evidence" value="ECO:0007669"/>
    <property type="project" value="TreeGrafter"/>
</dbReference>
<evidence type="ECO:0000256" key="1">
    <source>
        <dbReference type="ARBA" id="ARBA00023125"/>
    </source>
</evidence>
<dbReference type="GO" id="GO:0005829">
    <property type="term" value="C:cytosol"/>
    <property type="evidence" value="ECO:0007669"/>
    <property type="project" value="TreeGrafter"/>
</dbReference>
<dbReference type="InterPro" id="IPR050807">
    <property type="entry name" value="TransReg_Diox_bact_type"/>
</dbReference>
<dbReference type="GO" id="GO:0003677">
    <property type="term" value="F:DNA binding"/>
    <property type="evidence" value="ECO:0007669"/>
    <property type="project" value="UniProtKB-KW"/>
</dbReference>
<dbReference type="PANTHER" id="PTHR46797">
    <property type="entry name" value="HTH-TYPE TRANSCRIPTIONAL REGULATOR"/>
    <property type="match status" value="1"/>
</dbReference>
<feature type="domain" description="HTH cro/C1-type" evidence="2">
    <location>
        <begin position="8"/>
        <end position="63"/>
    </location>
</feature>
<gene>
    <name evidence="3" type="ORF">LRLP16767_LRPG3B_00876</name>
</gene>
<proteinExistence type="predicted"/>
<dbReference type="SUPFAM" id="SSF47413">
    <property type="entry name" value="lambda repressor-like DNA-binding domains"/>
    <property type="match status" value="1"/>
</dbReference>
<evidence type="ECO:0000259" key="2">
    <source>
        <dbReference type="PROSITE" id="PS50943"/>
    </source>
</evidence>
<organism evidence="3">
    <name type="scientific">Limosilactobacillus reuteri</name>
    <name type="common">Lactobacillus reuteri</name>
    <dbReference type="NCBI Taxonomy" id="1598"/>
    <lineage>
        <taxon>Bacteria</taxon>
        <taxon>Bacillati</taxon>
        <taxon>Bacillota</taxon>
        <taxon>Bacilli</taxon>
        <taxon>Lactobacillales</taxon>
        <taxon>Lactobacillaceae</taxon>
        <taxon>Limosilactobacillus</taxon>
    </lineage>
</organism>
<sequence>MNNISENIIKYRKIAKLSQEKLAERSQISVGYLSKLERSIIENVSVTVLLRIAESLDVTLNDLVDDTNKTIKPTRPNQNELNKLLDSMNKQTSEQLSLNIINSIKLFKQ</sequence>
<dbReference type="CDD" id="cd00093">
    <property type="entry name" value="HTH_XRE"/>
    <property type="match status" value="1"/>
</dbReference>
<dbReference type="AlphaFoldDB" id="A0A0U5EXN3"/>
<accession>A0A0U5EXN3</accession>
<dbReference type="RefSeq" id="WP_086141250.1">
    <property type="nucleotide sequence ID" value="NZ_LN887241.1"/>
</dbReference>
<dbReference type="SMART" id="SM00530">
    <property type="entry name" value="HTH_XRE"/>
    <property type="match status" value="1"/>
</dbReference>
<protein>
    <recommendedName>
        <fullName evidence="2">HTH cro/C1-type domain-containing protein</fullName>
    </recommendedName>
</protein>
<dbReference type="Pfam" id="PF01381">
    <property type="entry name" value="HTH_3"/>
    <property type="match status" value="1"/>
</dbReference>
<dbReference type="InterPro" id="IPR010982">
    <property type="entry name" value="Lambda_DNA-bd_dom_sf"/>
</dbReference>
<dbReference type="Gene3D" id="1.10.260.40">
    <property type="entry name" value="lambda repressor-like DNA-binding domains"/>
    <property type="match status" value="1"/>
</dbReference>
<name>A0A0U5EXN3_LIMRT</name>